<dbReference type="Pfam" id="PF19055">
    <property type="entry name" value="ABC2_membrane_7"/>
    <property type="match status" value="1"/>
</dbReference>
<keyword evidence="6" id="KW-0067">ATP-binding</keyword>
<dbReference type="PROSITE" id="PS50893">
    <property type="entry name" value="ABC_TRANSPORTER_2"/>
    <property type="match status" value="1"/>
</dbReference>
<sequence>MPRTQSSSGRFGRRSNSAAEAAAEEEMPLMPSDVEAAAASDQSGYETFIEKEYPTPRQKAAAGMTLGNGNTYGTDRQPSRDSSRYRRSLTLVETISSITLAWENVNVFAPVIATDCCGRAYETDARKQILHGVTGVAKPGTLLAILGASGAGKSTLLNVLTARNQSSLTIQGSVKVNGLSVDKGIKALSAYVQQDDMFIGTLKVREHLWFQALLRMESKMSLRDRRQRVEEVLDEMGLVKCAEDYIGNPGTRKGISGGEMKRLSFASELLTNPPLMFCDEPTSGLDSYMAETVVRTLRRLAANGRTILCTIHQPSSESFALFDQLMLMAEGRVAYLGPASDALGFFADCGYPCPANFNPADHFVHALAVRAGSEAECRQRVDQLAVTFAKSALAEAVLEAVRCRDFCDSQQVASVASQLTGQSPYRASWSRQVLALLWRCWLAQARDANVFAVRILQTIVVAVIVAAVYFDQRYDQNGVMNLNGALFLFLTNTTFSNFYTVLNSFPLELPIFFREHHNGMYRVDAYFLCKNLAETPLFLLLPFSFTVVIYWAIGLERSLPAFLMALLVVVLICKSAVSLAYFVATASGRIDIALAVSNPAILPFLLLGGFFLNQASIPVWLDWLRYLSWFSYGYETLVVNQWSRVANISCPLDGSSGRCFRTGSDVIESLNFSAERTGFNLGMLCALILGLRLLAFACLWLRAREKSRN</sequence>
<evidence type="ECO:0000256" key="7">
    <source>
        <dbReference type="ARBA" id="ARBA00022989"/>
    </source>
</evidence>
<dbReference type="SMART" id="SM00382">
    <property type="entry name" value="AAA"/>
    <property type="match status" value="1"/>
</dbReference>
<accession>A0A1I8JF06</accession>
<evidence type="ECO:0000256" key="6">
    <source>
        <dbReference type="ARBA" id="ARBA00022840"/>
    </source>
</evidence>
<proteinExistence type="inferred from homology"/>
<dbReference type="Proteomes" id="UP000095280">
    <property type="component" value="Unplaced"/>
</dbReference>
<dbReference type="InterPro" id="IPR017871">
    <property type="entry name" value="ABC_transporter-like_CS"/>
</dbReference>
<evidence type="ECO:0000256" key="2">
    <source>
        <dbReference type="ARBA" id="ARBA00005814"/>
    </source>
</evidence>
<dbReference type="PROSITE" id="PS00211">
    <property type="entry name" value="ABC_TRANSPORTER_1"/>
    <property type="match status" value="1"/>
</dbReference>
<keyword evidence="3" id="KW-0813">Transport</keyword>
<dbReference type="CDD" id="cd03213">
    <property type="entry name" value="ABCG_EPDR"/>
    <property type="match status" value="1"/>
</dbReference>
<protein>
    <submittedName>
        <fullName evidence="10">ABC transporter domain-containing protein</fullName>
    </submittedName>
</protein>
<dbReference type="Pfam" id="PF00005">
    <property type="entry name" value="ABC_tran"/>
    <property type="match status" value="1"/>
</dbReference>
<dbReference type="Gene3D" id="3.40.50.300">
    <property type="entry name" value="P-loop containing nucleotide triphosphate hydrolases"/>
    <property type="match status" value="1"/>
</dbReference>
<evidence type="ECO:0000313" key="9">
    <source>
        <dbReference type="Proteomes" id="UP000095280"/>
    </source>
</evidence>
<comment type="similarity">
    <text evidence="2">Belongs to the ABC transporter superfamily. ABCG family. Eye pigment precursor importer (TC 3.A.1.204) subfamily.</text>
</comment>
<dbReference type="InterPro" id="IPR027417">
    <property type="entry name" value="P-loop_NTPase"/>
</dbReference>
<dbReference type="GO" id="GO:0140359">
    <property type="term" value="F:ABC-type transporter activity"/>
    <property type="evidence" value="ECO:0007669"/>
    <property type="project" value="InterPro"/>
</dbReference>
<evidence type="ECO:0000256" key="5">
    <source>
        <dbReference type="ARBA" id="ARBA00022741"/>
    </source>
</evidence>
<dbReference type="OrthoDB" id="66620at2759"/>
<name>A0A1I8JF06_9PLAT</name>
<organism evidence="9 10">
    <name type="scientific">Macrostomum lignano</name>
    <dbReference type="NCBI Taxonomy" id="282301"/>
    <lineage>
        <taxon>Eukaryota</taxon>
        <taxon>Metazoa</taxon>
        <taxon>Spiralia</taxon>
        <taxon>Lophotrochozoa</taxon>
        <taxon>Platyhelminthes</taxon>
        <taxon>Rhabditophora</taxon>
        <taxon>Macrostomorpha</taxon>
        <taxon>Macrostomida</taxon>
        <taxon>Macrostomidae</taxon>
        <taxon>Macrostomum</taxon>
    </lineage>
</organism>
<dbReference type="WBParaSite" id="maker-uti_cns_0047225-snap-gene-0.5-mRNA-1">
    <property type="protein sequence ID" value="maker-uti_cns_0047225-snap-gene-0.5-mRNA-1"/>
    <property type="gene ID" value="maker-uti_cns_0047225-snap-gene-0.5"/>
</dbReference>
<evidence type="ECO:0000256" key="4">
    <source>
        <dbReference type="ARBA" id="ARBA00022692"/>
    </source>
</evidence>
<dbReference type="STRING" id="282301.A0A1I8JF06"/>
<dbReference type="InterPro" id="IPR003439">
    <property type="entry name" value="ABC_transporter-like_ATP-bd"/>
</dbReference>
<dbReference type="InterPro" id="IPR043926">
    <property type="entry name" value="ABCG_dom"/>
</dbReference>
<reference evidence="10" key="1">
    <citation type="submission" date="2016-11" db="UniProtKB">
        <authorList>
            <consortium name="WormBaseParasite"/>
        </authorList>
    </citation>
    <scope>IDENTIFICATION</scope>
</reference>
<dbReference type="AlphaFoldDB" id="A0A1I8JF06"/>
<dbReference type="InterPro" id="IPR003593">
    <property type="entry name" value="AAA+_ATPase"/>
</dbReference>
<dbReference type="InterPro" id="IPR050352">
    <property type="entry name" value="ABCG_transporters"/>
</dbReference>
<evidence type="ECO:0000256" key="3">
    <source>
        <dbReference type="ARBA" id="ARBA00022448"/>
    </source>
</evidence>
<dbReference type="InterPro" id="IPR013525">
    <property type="entry name" value="ABC2_TM"/>
</dbReference>
<keyword evidence="9" id="KW-1185">Reference proteome</keyword>
<dbReference type="GO" id="GO:0005524">
    <property type="term" value="F:ATP binding"/>
    <property type="evidence" value="ECO:0007669"/>
    <property type="project" value="UniProtKB-KW"/>
</dbReference>
<dbReference type="PANTHER" id="PTHR48041">
    <property type="entry name" value="ABC TRANSPORTER G FAMILY MEMBER 28"/>
    <property type="match status" value="1"/>
</dbReference>
<dbReference type="GO" id="GO:0005886">
    <property type="term" value="C:plasma membrane"/>
    <property type="evidence" value="ECO:0007669"/>
    <property type="project" value="TreeGrafter"/>
</dbReference>
<dbReference type="GO" id="GO:0016887">
    <property type="term" value="F:ATP hydrolysis activity"/>
    <property type="evidence" value="ECO:0007669"/>
    <property type="project" value="InterPro"/>
</dbReference>
<evidence type="ECO:0000313" key="10">
    <source>
        <dbReference type="WBParaSite" id="maker-uti_cns_0047225-snap-gene-0.5-mRNA-1"/>
    </source>
</evidence>
<keyword evidence="4" id="KW-0812">Transmembrane</keyword>
<keyword evidence="7" id="KW-1133">Transmembrane helix</keyword>
<dbReference type="Pfam" id="PF01061">
    <property type="entry name" value="ABC2_membrane"/>
    <property type="match status" value="1"/>
</dbReference>
<dbReference type="SUPFAM" id="SSF52540">
    <property type="entry name" value="P-loop containing nucleoside triphosphate hydrolases"/>
    <property type="match status" value="1"/>
</dbReference>
<comment type="subcellular location">
    <subcellularLocation>
        <location evidence="1">Membrane</location>
        <topology evidence="1">Multi-pass membrane protein</topology>
    </subcellularLocation>
</comment>
<evidence type="ECO:0000256" key="1">
    <source>
        <dbReference type="ARBA" id="ARBA00004141"/>
    </source>
</evidence>
<dbReference type="PANTHER" id="PTHR48041:SF139">
    <property type="entry name" value="PROTEIN SCARLET"/>
    <property type="match status" value="1"/>
</dbReference>
<keyword evidence="5" id="KW-0547">Nucleotide-binding</keyword>
<evidence type="ECO:0000256" key="8">
    <source>
        <dbReference type="ARBA" id="ARBA00023136"/>
    </source>
</evidence>
<keyword evidence="8" id="KW-0472">Membrane</keyword>